<dbReference type="RefSeq" id="WP_379160538.1">
    <property type="nucleotide sequence ID" value="NZ_JBHSRJ010000009.1"/>
</dbReference>
<dbReference type="NCBIfam" id="TIGR02937">
    <property type="entry name" value="sigma70-ECF"/>
    <property type="match status" value="1"/>
</dbReference>
<dbReference type="InterPro" id="IPR036388">
    <property type="entry name" value="WH-like_DNA-bd_sf"/>
</dbReference>
<feature type="domain" description="RNA polymerase sigma-70 region 2" evidence="6">
    <location>
        <begin position="31"/>
        <end position="100"/>
    </location>
</feature>
<dbReference type="InterPro" id="IPR007630">
    <property type="entry name" value="RNA_pol_sigma70_r4"/>
</dbReference>
<dbReference type="InterPro" id="IPR014322">
    <property type="entry name" value="RNA_pol_sigma-B/F/G"/>
</dbReference>
<protein>
    <submittedName>
        <fullName evidence="8">SigB/SigF/SigG family RNA polymerase sigma factor</fullName>
    </submittedName>
</protein>
<dbReference type="SUPFAM" id="SSF88659">
    <property type="entry name" value="Sigma3 and sigma4 domains of RNA polymerase sigma factors"/>
    <property type="match status" value="2"/>
</dbReference>
<dbReference type="InterPro" id="IPR014284">
    <property type="entry name" value="RNA_pol_sigma-70_dom"/>
</dbReference>
<name>A0ABW1LSI2_9ACTN</name>
<dbReference type="EMBL" id="JBHSRJ010000009">
    <property type="protein sequence ID" value="MFC6046112.1"/>
    <property type="molecule type" value="Genomic_DNA"/>
</dbReference>
<dbReference type="Proteomes" id="UP001596135">
    <property type="component" value="Unassembled WGS sequence"/>
</dbReference>
<dbReference type="InterPro" id="IPR000943">
    <property type="entry name" value="RNA_pol_sigma70"/>
</dbReference>
<dbReference type="PANTHER" id="PTHR30385:SF4">
    <property type="entry name" value="RNA POLYMERASE SIGMA-E FACTOR"/>
    <property type="match status" value="1"/>
</dbReference>
<dbReference type="InterPro" id="IPR013324">
    <property type="entry name" value="RNA_pol_sigma_r3/r4-like"/>
</dbReference>
<evidence type="ECO:0000256" key="3">
    <source>
        <dbReference type="ARBA" id="ARBA00023125"/>
    </source>
</evidence>
<keyword evidence="9" id="KW-1185">Reference proteome</keyword>
<dbReference type="PANTHER" id="PTHR30385">
    <property type="entry name" value="SIGMA FACTOR F FLAGELLAR"/>
    <property type="match status" value="1"/>
</dbReference>
<keyword evidence="3" id="KW-0238">DNA-binding</keyword>
<dbReference type="Pfam" id="PF04542">
    <property type="entry name" value="Sigma70_r2"/>
    <property type="match status" value="1"/>
</dbReference>
<comment type="caution">
    <text evidence="8">The sequence shown here is derived from an EMBL/GenBank/DDBJ whole genome shotgun (WGS) entry which is preliminary data.</text>
</comment>
<evidence type="ECO:0000313" key="8">
    <source>
        <dbReference type="EMBL" id="MFC6046112.1"/>
    </source>
</evidence>
<keyword evidence="4" id="KW-0804">Transcription</keyword>
<dbReference type="Pfam" id="PF04539">
    <property type="entry name" value="Sigma70_r3"/>
    <property type="match status" value="1"/>
</dbReference>
<evidence type="ECO:0000259" key="6">
    <source>
        <dbReference type="Pfam" id="PF04542"/>
    </source>
</evidence>
<feature type="domain" description="RNA polymerase sigma-70 region 3" evidence="5">
    <location>
        <begin position="111"/>
        <end position="180"/>
    </location>
</feature>
<dbReference type="NCBIfam" id="TIGR02980">
    <property type="entry name" value="SigBFG"/>
    <property type="match status" value="1"/>
</dbReference>
<dbReference type="SUPFAM" id="SSF88946">
    <property type="entry name" value="Sigma2 domain of RNA polymerase sigma factors"/>
    <property type="match status" value="1"/>
</dbReference>
<evidence type="ECO:0000256" key="4">
    <source>
        <dbReference type="ARBA" id="ARBA00023163"/>
    </source>
</evidence>
<dbReference type="PRINTS" id="PR00046">
    <property type="entry name" value="SIGMA70FCT"/>
</dbReference>
<proteinExistence type="predicted"/>
<dbReference type="Pfam" id="PF04545">
    <property type="entry name" value="Sigma70_r4"/>
    <property type="match status" value="1"/>
</dbReference>
<dbReference type="InterPro" id="IPR007624">
    <property type="entry name" value="RNA_pol_sigma70_r3"/>
</dbReference>
<dbReference type="InterPro" id="IPR007627">
    <property type="entry name" value="RNA_pol_sigma70_r2"/>
</dbReference>
<evidence type="ECO:0000256" key="2">
    <source>
        <dbReference type="ARBA" id="ARBA00023082"/>
    </source>
</evidence>
<sequence>MDETRSETTARLFAARRDADTTERSRLDDELVRLNMRMAVDATRRFRGRGIPTDDLQQVAYVGLVKAVRGFDPERGHDFLSFAIPTIRGEVRRHFRDLGWMVRPPRSIQETQSKIIGCESELFQEHGRAPRPSEIARHLGIEVEAVVEALGASGCFAPASLDAPVGADEETLTQRLGGDDHGFDVAEARAVLAPLLARLTPRERTIVELRFFQGRTQSEIGREIGVTQMQVSRLLTRLMARMREELTVAHAA</sequence>
<gene>
    <name evidence="8" type="ORF">ACFPYL_23715</name>
</gene>
<evidence type="ECO:0000259" key="7">
    <source>
        <dbReference type="Pfam" id="PF04545"/>
    </source>
</evidence>
<evidence type="ECO:0000313" key="9">
    <source>
        <dbReference type="Proteomes" id="UP001596135"/>
    </source>
</evidence>
<evidence type="ECO:0000256" key="1">
    <source>
        <dbReference type="ARBA" id="ARBA00023015"/>
    </source>
</evidence>
<evidence type="ECO:0000259" key="5">
    <source>
        <dbReference type="Pfam" id="PF04539"/>
    </source>
</evidence>
<dbReference type="InterPro" id="IPR013325">
    <property type="entry name" value="RNA_pol_sigma_r2"/>
</dbReference>
<organism evidence="8 9">
    <name type="scientific">Nocardioides hankookensis</name>
    <dbReference type="NCBI Taxonomy" id="443157"/>
    <lineage>
        <taxon>Bacteria</taxon>
        <taxon>Bacillati</taxon>
        <taxon>Actinomycetota</taxon>
        <taxon>Actinomycetes</taxon>
        <taxon>Propionibacteriales</taxon>
        <taxon>Nocardioidaceae</taxon>
        <taxon>Nocardioides</taxon>
    </lineage>
</organism>
<dbReference type="Gene3D" id="1.10.10.10">
    <property type="entry name" value="Winged helix-like DNA-binding domain superfamily/Winged helix DNA-binding domain"/>
    <property type="match status" value="2"/>
</dbReference>
<keyword evidence="1" id="KW-0805">Transcription regulation</keyword>
<keyword evidence="2" id="KW-0731">Sigma factor</keyword>
<reference evidence="9" key="1">
    <citation type="journal article" date="2019" name="Int. J. Syst. Evol. Microbiol.">
        <title>The Global Catalogue of Microorganisms (GCM) 10K type strain sequencing project: providing services to taxonomists for standard genome sequencing and annotation.</title>
        <authorList>
            <consortium name="The Broad Institute Genomics Platform"/>
            <consortium name="The Broad Institute Genome Sequencing Center for Infectious Disease"/>
            <person name="Wu L."/>
            <person name="Ma J."/>
        </authorList>
    </citation>
    <scope>NUCLEOTIDE SEQUENCE [LARGE SCALE GENOMIC DNA]</scope>
    <source>
        <strain evidence="9">CCUG 54522</strain>
    </source>
</reference>
<dbReference type="CDD" id="cd06171">
    <property type="entry name" value="Sigma70_r4"/>
    <property type="match status" value="1"/>
</dbReference>
<accession>A0ABW1LSI2</accession>
<feature type="domain" description="RNA polymerase sigma-70 region 4" evidence="7">
    <location>
        <begin position="195"/>
        <end position="244"/>
    </location>
</feature>
<dbReference type="Gene3D" id="1.20.120.1810">
    <property type="match status" value="1"/>
</dbReference>